<reference evidence="2" key="1">
    <citation type="journal article" date="2019" name="Int. J. Syst. Evol. Microbiol.">
        <title>The Global Catalogue of Microorganisms (GCM) 10K type strain sequencing project: providing services to taxonomists for standard genome sequencing and annotation.</title>
        <authorList>
            <consortium name="The Broad Institute Genomics Platform"/>
            <consortium name="The Broad Institute Genome Sequencing Center for Infectious Disease"/>
            <person name="Wu L."/>
            <person name="Ma J."/>
        </authorList>
    </citation>
    <scope>NUCLEOTIDE SEQUENCE [LARGE SCALE GENOMIC DNA]</scope>
    <source>
        <strain evidence="2">JCM 31890</strain>
    </source>
</reference>
<name>A0ABP8L8G6_9BURK</name>
<dbReference type="InterPro" id="IPR010710">
    <property type="entry name" value="DUF1289"/>
</dbReference>
<dbReference type="PANTHER" id="PTHR35175">
    <property type="entry name" value="DUF1289 DOMAIN-CONTAINING PROTEIN"/>
    <property type="match status" value="1"/>
</dbReference>
<dbReference type="EMBL" id="BAABEX010000010">
    <property type="protein sequence ID" value="GAA4423667.1"/>
    <property type="molecule type" value="Genomic_DNA"/>
</dbReference>
<dbReference type="Pfam" id="PF06945">
    <property type="entry name" value="DUF1289"/>
    <property type="match status" value="1"/>
</dbReference>
<accession>A0ABP8L8G6</accession>
<organism evidence="1 2">
    <name type="scientific">Acidovorax lacteus</name>
    <dbReference type="NCBI Taxonomy" id="1924988"/>
    <lineage>
        <taxon>Bacteria</taxon>
        <taxon>Pseudomonadati</taxon>
        <taxon>Pseudomonadota</taxon>
        <taxon>Betaproteobacteria</taxon>
        <taxon>Burkholderiales</taxon>
        <taxon>Comamonadaceae</taxon>
        <taxon>Acidovorax</taxon>
    </lineage>
</organism>
<sequence>MSVAIKMLADRASQISTSGLFDAQAQGDVPSPCVSVCRMTPDRSHCEGCFRTLDDIRVWSRADAATRRTIWAQALRRAGLPLPPALQAQATTEHS</sequence>
<comment type="caution">
    <text evidence="1">The sequence shown here is derived from an EMBL/GenBank/DDBJ whole genome shotgun (WGS) entry which is preliminary data.</text>
</comment>
<dbReference type="Proteomes" id="UP001501788">
    <property type="component" value="Unassembled WGS sequence"/>
</dbReference>
<protein>
    <recommendedName>
        <fullName evidence="3">DUF1289 domain-containing protein</fullName>
    </recommendedName>
</protein>
<keyword evidence="2" id="KW-1185">Reference proteome</keyword>
<dbReference type="PANTHER" id="PTHR35175:SF2">
    <property type="entry name" value="DUF1289 DOMAIN-CONTAINING PROTEIN"/>
    <property type="match status" value="1"/>
</dbReference>
<gene>
    <name evidence="1" type="ORF">GCM10023090_16120</name>
</gene>
<evidence type="ECO:0000313" key="2">
    <source>
        <dbReference type="Proteomes" id="UP001501788"/>
    </source>
</evidence>
<proteinExistence type="predicted"/>
<evidence type="ECO:0000313" key="1">
    <source>
        <dbReference type="EMBL" id="GAA4423667.1"/>
    </source>
</evidence>
<evidence type="ECO:0008006" key="3">
    <source>
        <dbReference type="Google" id="ProtNLM"/>
    </source>
</evidence>